<accession>A0A6H5GBD0</accession>
<sequence>KFLNALAQKMFQRSDIGRGRYRFRTVMRPLSLEQSIYDFLSEYIHLGYTIDFGNDNIRWDGGRFCSGFRNEPLFPHNCQHDESTLLKIVVAVFLATELMYTFIYCGYGELLTQKYEVRYWMVNVPRRRATSPNHGKGGNDARGWLQKFRKVVTHAFSSGASSKKPLFPNPVYGRRLPRPGRIYFLYSNVLLILQHNRLWAECSMRFQLPGSTTALSHAP</sequence>
<organism evidence="1 2">
    <name type="scientific">Nesidiocoris tenuis</name>
    <dbReference type="NCBI Taxonomy" id="355587"/>
    <lineage>
        <taxon>Eukaryota</taxon>
        <taxon>Metazoa</taxon>
        <taxon>Ecdysozoa</taxon>
        <taxon>Arthropoda</taxon>
        <taxon>Hexapoda</taxon>
        <taxon>Insecta</taxon>
        <taxon>Pterygota</taxon>
        <taxon>Neoptera</taxon>
        <taxon>Paraneoptera</taxon>
        <taxon>Hemiptera</taxon>
        <taxon>Heteroptera</taxon>
        <taxon>Panheteroptera</taxon>
        <taxon>Cimicomorpha</taxon>
        <taxon>Miridae</taxon>
        <taxon>Dicyphina</taxon>
        <taxon>Nesidiocoris</taxon>
    </lineage>
</organism>
<evidence type="ECO:0000313" key="1">
    <source>
        <dbReference type="EMBL" id="CAA9999594.1"/>
    </source>
</evidence>
<protein>
    <submittedName>
        <fullName evidence="1">Uncharacterized protein</fullName>
    </submittedName>
</protein>
<name>A0A6H5GBD0_9HEMI</name>
<evidence type="ECO:0000313" key="2">
    <source>
        <dbReference type="Proteomes" id="UP000479000"/>
    </source>
</evidence>
<reference evidence="1 2" key="1">
    <citation type="submission" date="2020-02" db="EMBL/GenBank/DDBJ databases">
        <authorList>
            <person name="Ferguson B K."/>
        </authorList>
    </citation>
    <scope>NUCLEOTIDE SEQUENCE [LARGE SCALE GENOMIC DNA]</scope>
</reference>
<keyword evidence="2" id="KW-1185">Reference proteome</keyword>
<dbReference type="AlphaFoldDB" id="A0A6H5GBD0"/>
<proteinExistence type="predicted"/>
<gene>
    <name evidence="1" type="ORF">NTEN_LOCUS5877</name>
</gene>
<feature type="non-terminal residue" evidence="1">
    <location>
        <position position="1"/>
    </location>
</feature>
<dbReference type="Proteomes" id="UP000479000">
    <property type="component" value="Unassembled WGS sequence"/>
</dbReference>
<dbReference type="EMBL" id="CADCXU010008988">
    <property type="protein sequence ID" value="CAA9999594.1"/>
    <property type="molecule type" value="Genomic_DNA"/>
</dbReference>